<keyword evidence="5 8" id="KW-0347">Helicase</keyword>
<feature type="compositionally biased region" description="Basic and acidic residues" evidence="6">
    <location>
        <begin position="20"/>
        <end position="39"/>
    </location>
</feature>
<name>A0A8J6DV82_GALPY</name>
<dbReference type="GO" id="GO:0003723">
    <property type="term" value="F:RNA binding"/>
    <property type="evidence" value="ECO:0007669"/>
    <property type="project" value="UniProtKB-UniRule"/>
</dbReference>
<feature type="region of interest" description="Disordered" evidence="6">
    <location>
        <begin position="1"/>
        <end position="40"/>
    </location>
</feature>
<evidence type="ECO:0000259" key="7">
    <source>
        <dbReference type="PROSITE" id="PS51194"/>
    </source>
</evidence>
<feature type="domain" description="Helicase C-terminal" evidence="7">
    <location>
        <begin position="139"/>
        <end position="295"/>
    </location>
</feature>
<comment type="domain">
    <text evidence="5">The Q motif is unique to and characteristic of the DEAD box family of RNA helicases and controls ATP binding and hydrolysis.</text>
</comment>
<comment type="caution">
    <text evidence="8">The sequence shown here is derived from an EMBL/GenBank/DDBJ whole genome shotgun (WGS) entry which is preliminary data.</text>
</comment>
<keyword evidence="2 5" id="KW-0378">Hydrolase</keyword>
<evidence type="ECO:0000256" key="2">
    <source>
        <dbReference type="ARBA" id="ARBA00022801"/>
    </source>
</evidence>
<reference evidence="8" key="1">
    <citation type="journal article" date="2021" name="Evol. Appl.">
        <title>The genome of the Pyrenean desman and the effects of bottlenecks and inbreeding on the genomic landscape of an endangered species.</title>
        <authorList>
            <person name="Escoda L."/>
            <person name="Castresana J."/>
        </authorList>
    </citation>
    <scope>NUCLEOTIDE SEQUENCE</scope>
    <source>
        <strain evidence="8">IBE-C5619</strain>
    </source>
</reference>
<comment type="similarity">
    <text evidence="5">Belongs to the DEAD box helicase family.</text>
</comment>
<comment type="catalytic activity">
    <reaction evidence="5">
        <text>ATP + H2O = ADP + phosphate + H(+)</text>
        <dbReference type="Rhea" id="RHEA:13065"/>
        <dbReference type="ChEBI" id="CHEBI:15377"/>
        <dbReference type="ChEBI" id="CHEBI:15378"/>
        <dbReference type="ChEBI" id="CHEBI:30616"/>
        <dbReference type="ChEBI" id="CHEBI:43474"/>
        <dbReference type="ChEBI" id="CHEBI:456216"/>
        <dbReference type="EC" id="3.6.4.13"/>
    </reaction>
</comment>
<dbReference type="AlphaFoldDB" id="A0A8J6DV82"/>
<evidence type="ECO:0000256" key="4">
    <source>
        <dbReference type="ARBA" id="ARBA00022884"/>
    </source>
</evidence>
<dbReference type="Pfam" id="PF00271">
    <property type="entry name" value="Helicase_C"/>
    <property type="match status" value="1"/>
</dbReference>
<keyword evidence="3 5" id="KW-0067">ATP-binding</keyword>
<dbReference type="SUPFAM" id="SSF52540">
    <property type="entry name" value="P-loop containing nucleoside triphosphate hydrolases"/>
    <property type="match status" value="1"/>
</dbReference>
<evidence type="ECO:0000256" key="6">
    <source>
        <dbReference type="SAM" id="MobiDB-lite"/>
    </source>
</evidence>
<accession>A0A8J6DV82</accession>
<dbReference type="EC" id="3.6.4.13" evidence="5"/>
<dbReference type="EMBL" id="JAGFMF010011454">
    <property type="protein sequence ID" value="KAG8522036.1"/>
    <property type="molecule type" value="Genomic_DNA"/>
</dbReference>
<dbReference type="GO" id="GO:0003724">
    <property type="term" value="F:RNA helicase activity"/>
    <property type="evidence" value="ECO:0007669"/>
    <property type="project" value="UniProtKB-EC"/>
</dbReference>
<evidence type="ECO:0000256" key="1">
    <source>
        <dbReference type="ARBA" id="ARBA00022741"/>
    </source>
</evidence>
<dbReference type="OrthoDB" id="10259640at2759"/>
<dbReference type="GO" id="GO:0016787">
    <property type="term" value="F:hydrolase activity"/>
    <property type="evidence" value="ECO:0007669"/>
    <property type="project" value="UniProtKB-KW"/>
</dbReference>
<feature type="non-terminal residue" evidence="8">
    <location>
        <position position="323"/>
    </location>
</feature>
<dbReference type="InterPro" id="IPR027417">
    <property type="entry name" value="P-loop_NTPase"/>
</dbReference>
<sequence>MVDDIGPDSKTNKQTKQQKKTPEETENSMEKPGDKKDNYEVPSLPLELTGAFEDAHLVLQGIREMGFVNMAEIQHQISPTLEGRDFLAAAKMVRGKTLAFLIPVMELIVKLKFMPETEQRYLSSHLLENWPCRLCVSKELMSYHVHTYKLIMSDNIRSAEAQKLTNRFNINVSTSSCLLDHLQSTLGLCVRPPVSGKAKQNKQITTLFCGADPEILLHIDEAARGMDVPEVVWIVQYDHADDPKEYTDRVGRKAGGLNVRGHALLTLHPEVRFPSFLQAFQGFIKSLMLKLRFPSVALSHSFKVSPFVDLNMNANEGKQSKRG</sequence>
<gene>
    <name evidence="8" type="ORF">J0S82_014998</name>
</gene>
<proteinExistence type="inferred from homology"/>
<dbReference type="Proteomes" id="UP000700334">
    <property type="component" value="Unassembled WGS sequence"/>
</dbReference>
<dbReference type="GO" id="GO:0005524">
    <property type="term" value="F:ATP binding"/>
    <property type="evidence" value="ECO:0007669"/>
    <property type="project" value="UniProtKB-UniRule"/>
</dbReference>
<keyword evidence="9" id="KW-1185">Reference proteome</keyword>
<evidence type="ECO:0000256" key="3">
    <source>
        <dbReference type="ARBA" id="ARBA00022840"/>
    </source>
</evidence>
<dbReference type="Gene3D" id="3.40.50.300">
    <property type="entry name" value="P-loop containing nucleotide triphosphate hydrolases"/>
    <property type="match status" value="1"/>
</dbReference>
<dbReference type="PANTHER" id="PTHR24031">
    <property type="entry name" value="RNA HELICASE"/>
    <property type="match status" value="1"/>
</dbReference>
<keyword evidence="4 5" id="KW-0694">RNA-binding</keyword>
<keyword evidence="1 5" id="KW-0547">Nucleotide-binding</keyword>
<dbReference type="InterPro" id="IPR001650">
    <property type="entry name" value="Helicase_C-like"/>
</dbReference>
<evidence type="ECO:0000313" key="9">
    <source>
        <dbReference type="Proteomes" id="UP000700334"/>
    </source>
</evidence>
<comment type="function">
    <text evidence="5">RNA helicase.</text>
</comment>
<organism evidence="8 9">
    <name type="scientific">Galemys pyrenaicus</name>
    <name type="common">Iberian desman</name>
    <name type="synonym">Pyrenean desman</name>
    <dbReference type="NCBI Taxonomy" id="202257"/>
    <lineage>
        <taxon>Eukaryota</taxon>
        <taxon>Metazoa</taxon>
        <taxon>Chordata</taxon>
        <taxon>Craniata</taxon>
        <taxon>Vertebrata</taxon>
        <taxon>Euteleostomi</taxon>
        <taxon>Mammalia</taxon>
        <taxon>Eutheria</taxon>
        <taxon>Laurasiatheria</taxon>
        <taxon>Eulipotyphla</taxon>
        <taxon>Talpidae</taxon>
        <taxon>Galemys</taxon>
    </lineage>
</organism>
<evidence type="ECO:0000256" key="5">
    <source>
        <dbReference type="RuleBase" id="RU365068"/>
    </source>
</evidence>
<dbReference type="PROSITE" id="PS51194">
    <property type="entry name" value="HELICASE_CTER"/>
    <property type="match status" value="1"/>
</dbReference>
<protein>
    <recommendedName>
        <fullName evidence="5">ATP-dependent RNA helicase</fullName>
        <ecNumber evidence="5">3.6.4.13</ecNumber>
    </recommendedName>
</protein>
<evidence type="ECO:0000313" key="8">
    <source>
        <dbReference type="EMBL" id="KAG8522036.1"/>
    </source>
</evidence>